<reference evidence="3" key="1">
    <citation type="submission" date="2023-08" db="EMBL/GenBank/DDBJ databases">
        <title>Genomic characterization of piscicolin 126 produced by Carnobacterium maltaromaticum CM22 strain isolated from salmon (Salmo salar).</title>
        <authorList>
            <person name="Gonzalez-Gragera E."/>
            <person name="Garcia-Lopez J.D."/>
            <person name="Teso-Perez C."/>
            <person name="Gimenez-Hernandez I."/>
            <person name="Peralta-Sanchez J.M."/>
            <person name="Valdivia E."/>
            <person name="Montalban-Lopez M."/>
            <person name="Martin-Platero A.M."/>
            <person name="Banos A."/>
            <person name="Martinez-Bueno M."/>
        </authorList>
    </citation>
    <scope>NUCLEOTIDE SEQUENCE</scope>
    <source>
        <strain evidence="3">CM22</strain>
    </source>
</reference>
<dbReference type="Gene3D" id="2.40.50.100">
    <property type="match status" value="1"/>
</dbReference>
<gene>
    <name evidence="3" type="ORF">RAK27_02255</name>
</gene>
<dbReference type="Pfam" id="PF25989">
    <property type="entry name" value="YknX_C"/>
    <property type="match status" value="1"/>
</dbReference>
<feature type="transmembrane region" description="Helical" evidence="1">
    <location>
        <begin position="6"/>
        <end position="24"/>
    </location>
</feature>
<dbReference type="GO" id="GO:1990281">
    <property type="term" value="C:efflux pump complex"/>
    <property type="evidence" value="ECO:0007669"/>
    <property type="project" value="TreeGrafter"/>
</dbReference>
<dbReference type="PANTHER" id="PTHR30469">
    <property type="entry name" value="MULTIDRUG RESISTANCE PROTEIN MDTA"/>
    <property type="match status" value="1"/>
</dbReference>
<dbReference type="EMBL" id="JAVBVO010000001">
    <property type="protein sequence ID" value="MDZ5757479.1"/>
    <property type="molecule type" value="Genomic_DNA"/>
</dbReference>
<keyword evidence="1" id="KW-0472">Membrane</keyword>
<keyword evidence="1" id="KW-0812">Transmembrane</keyword>
<dbReference type="InterPro" id="IPR058637">
    <property type="entry name" value="YknX-like_C"/>
</dbReference>
<accession>A0AAW9JQ85</accession>
<feature type="domain" description="YknX-like C-terminal permuted SH3-like" evidence="2">
    <location>
        <begin position="217"/>
        <end position="285"/>
    </location>
</feature>
<protein>
    <submittedName>
        <fullName evidence="3">HlyD family efflux transporter periplasmic adaptor subunit</fullName>
    </submittedName>
</protein>
<dbReference type="Proteomes" id="UP001290462">
    <property type="component" value="Unassembled WGS sequence"/>
</dbReference>
<evidence type="ECO:0000313" key="3">
    <source>
        <dbReference type="EMBL" id="MDZ5757479.1"/>
    </source>
</evidence>
<keyword evidence="1" id="KW-1133">Transmembrane helix</keyword>
<comment type="caution">
    <text evidence="3">The sequence shown here is derived from an EMBL/GenBank/DDBJ whole genome shotgun (WGS) entry which is preliminary data.</text>
</comment>
<evidence type="ECO:0000313" key="4">
    <source>
        <dbReference type="Proteomes" id="UP001290462"/>
    </source>
</evidence>
<evidence type="ECO:0000259" key="2">
    <source>
        <dbReference type="Pfam" id="PF25989"/>
    </source>
</evidence>
<proteinExistence type="predicted"/>
<evidence type="ECO:0000256" key="1">
    <source>
        <dbReference type="SAM" id="Phobius"/>
    </source>
</evidence>
<dbReference type="PANTHER" id="PTHR30469:SF33">
    <property type="entry name" value="SLR1207 PROTEIN"/>
    <property type="match status" value="1"/>
</dbReference>
<name>A0AAW9JQ85_CARML</name>
<dbReference type="Gene3D" id="2.40.420.20">
    <property type="match status" value="1"/>
</dbReference>
<sequence>MNWKKIIGWLIALAALGFIGFSVFGPKEKAKAPTVETTTVKEENIVETLSTTGTLQPNATQNGFGTGLVSEVNFAVGDKVVKDDVIVRYLDGTTITATIDGTITALNVKKDQVDLNTQTGQPSVTIDDLGNLKVAILLSKSDANLVKVDQPVTLTSGNTTYTGKVSALDPVATTTTGATGATTALGGTITFDTPPTGLFAGFEIDADITTNTAENALTMPIETLVYNKENKPYVYIVKNDKAKKVEIETGIQSDTKVQIIKGLEKGQKVIISPADSLKNGTAVTVK</sequence>
<dbReference type="RefSeq" id="WP_322808392.1">
    <property type="nucleotide sequence ID" value="NZ_CBCPKA010000019.1"/>
</dbReference>
<dbReference type="AlphaFoldDB" id="A0AAW9JQ85"/>
<dbReference type="GO" id="GO:0015562">
    <property type="term" value="F:efflux transmembrane transporter activity"/>
    <property type="evidence" value="ECO:0007669"/>
    <property type="project" value="TreeGrafter"/>
</dbReference>
<organism evidence="3 4">
    <name type="scientific">Carnobacterium maltaromaticum</name>
    <name type="common">Carnobacterium piscicola</name>
    <dbReference type="NCBI Taxonomy" id="2751"/>
    <lineage>
        <taxon>Bacteria</taxon>
        <taxon>Bacillati</taxon>
        <taxon>Bacillota</taxon>
        <taxon>Bacilli</taxon>
        <taxon>Lactobacillales</taxon>
        <taxon>Carnobacteriaceae</taxon>
        <taxon>Carnobacterium</taxon>
    </lineage>
</organism>